<organism evidence="8 9">
    <name type="scientific">Cladonia borealis</name>
    <dbReference type="NCBI Taxonomy" id="184061"/>
    <lineage>
        <taxon>Eukaryota</taxon>
        <taxon>Fungi</taxon>
        <taxon>Dikarya</taxon>
        <taxon>Ascomycota</taxon>
        <taxon>Pezizomycotina</taxon>
        <taxon>Lecanoromycetes</taxon>
        <taxon>OSLEUM clade</taxon>
        <taxon>Lecanoromycetidae</taxon>
        <taxon>Lecanorales</taxon>
        <taxon>Lecanorineae</taxon>
        <taxon>Cladoniaceae</taxon>
        <taxon>Cladonia</taxon>
    </lineage>
</organism>
<keyword evidence="9" id="KW-1185">Reference proteome</keyword>
<proteinExistence type="inferred from homology"/>
<dbReference type="GO" id="GO:0005524">
    <property type="term" value="F:ATP binding"/>
    <property type="evidence" value="ECO:0007669"/>
    <property type="project" value="UniProtKB-UniRule"/>
</dbReference>
<evidence type="ECO:0000259" key="6">
    <source>
        <dbReference type="PROSITE" id="PS50006"/>
    </source>
</evidence>
<dbReference type="EMBL" id="JAFEKC020000009">
    <property type="protein sequence ID" value="KAK0512549.1"/>
    <property type="molecule type" value="Genomic_DNA"/>
</dbReference>
<feature type="domain" description="Protein kinase" evidence="7">
    <location>
        <begin position="153"/>
        <end position="435"/>
    </location>
</feature>
<dbReference type="PROSITE" id="PS00107">
    <property type="entry name" value="PROTEIN_KINASE_ATP"/>
    <property type="match status" value="1"/>
</dbReference>
<sequence>MSFQNAPTLLGWLCKSGGVELSGREIHNGEDILIGRDSKSCQILVNEPTISNRHLRIYSIIYEANLDPIQGFVYAEDLSTNGSYWQYMRGSHWSEARIGKENAVLLSDGDQIRLCDGSCFVFRSALPARPMNDVDGTCSHEEMQRKSFVNFYTITDRELGAGAFGKVQMATDRLNQRQVACKIVNLKKPTLMWGQQKDFAFRLWQEVNLLKDISHPNIIHIERVFYTENTIYIIEDLITGGDLMSYIDRKGHSTITDGEACMIIYQILRALEYLHGIGIAHRDLKPDNVLLSKTGASARVILADFGQSTNCSRSRTGLSRRMKTLCGTLDFVAPEVHGRNPLIAKGRGYTIAADMWSLGVLTTALYLGRSFFVADPETPDSAVLVNAARCDLGELDHSPFWQNVDYRSRDFIKKLLTLDEKSRLDVGQALEHEWFTNRGRRLVLEEEYCQIIKGWMPRRVLLDFKEDLDASLNARRPMTDSQLMPPPPRPCARSQLLRQKESNEKTSPYFSNENRDLCQTATRGKEGEMSQSRNKWNKGQSISPSQETIPSISHHESASSAHRSTPKLATPQIQLFSNQSVQSIESGEFDVVRPEAETMPTEECSESSLSDDEEEKRIRAEASMEKRGFRSAKSLERSIVKRRKLKG</sequence>
<evidence type="ECO:0000256" key="5">
    <source>
        <dbReference type="SAM" id="MobiDB-lite"/>
    </source>
</evidence>
<keyword evidence="3 4" id="KW-0067">ATP-binding</keyword>
<dbReference type="InterPro" id="IPR008271">
    <property type="entry name" value="Ser/Thr_kinase_AS"/>
</dbReference>
<evidence type="ECO:0000313" key="9">
    <source>
        <dbReference type="Proteomes" id="UP001166286"/>
    </source>
</evidence>
<dbReference type="PROSITE" id="PS50011">
    <property type="entry name" value="PROTEIN_KINASE_DOM"/>
    <property type="match status" value="1"/>
</dbReference>
<dbReference type="Pfam" id="PF00498">
    <property type="entry name" value="FHA"/>
    <property type="match status" value="1"/>
</dbReference>
<evidence type="ECO:0000256" key="1">
    <source>
        <dbReference type="ARBA" id="ARBA00005575"/>
    </source>
</evidence>
<evidence type="ECO:0000256" key="2">
    <source>
        <dbReference type="ARBA" id="ARBA00022741"/>
    </source>
</evidence>
<dbReference type="InterPro" id="IPR008984">
    <property type="entry name" value="SMAD_FHA_dom_sf"/>
</dbReference>
<gene>
    <name evidence="8" type="ORF">JMJ35_004566</name>
</gene>
<dbReference type="Pfam" id="PF00069">
    <property type="entry name" value="Pkinase"/>
    <property type="match status" value="1"/>
</dbReference>
<feature type="compositionally biased region" description="Polar residues" evidence="5">
    <location>
        <begin position="529"/>
        <end position="550"/>
    </location>
</feature>
<dbReference type="InterPro" id="IPR011009">
    <property type="entry name" value="Kinase-like_dom_sf"/>
</dbReference>
<evidence type="ECO:0000256" key="3">
    <source>
        <dbReference type="ARBA" id="ARBA00022840"/>
    </source>
</evidence>
<dbReference type="SUPFAM" id="SSF49879">
    <property type="entry name" value="SMAD/FHA domain"/>
    <property type="match status" value="1"/>
</dbReference>
<name>A0AA39V5G9_9LECA</name>
<reference evidence="8" key="1">
    <citation type="submission" date="2023-03" db="EMBL/GenBank/DDBJ databases">
        <title>Complete genome of Cladonia borealis.</title>
        <authorList>
            <person name="Park H."/>
        </authorList>
    </citation>
    <scope>NUCLEOTIDE SEQUENCE</scope>
    <source>
        <strain evidence="8">ANT050790</strain>
    </source>
</reference>
<feature type="compositionally biased region" description="Basic and acidic residues" evidence="5">
    <location>
        <begin position="615"/>
        <end position="625"/>
    </location>
</feature>
<dbReference type="SMART" id="SM00240">
    <property type="entry name" value="FHA"/>
    <property type="match status" value="1"/>
</dbReference>
<evidence type="ECO:0000313" key="8">
    <source>
        <dbReference type="EMBL" id="KAK0512549.1"/>
    </source>
</evidence>
<dbReference type="CDD" id="cd22670">
    <property type="entry name" value="FHA_MEK1-like"/>
    <property type="match status" value="1"/>
</dbReference>
<protein>
    <submittedName>
        <fullName evidence="8">Uncharacterized protein</fullName>
    </submittedName>
</protein>
<feature type="region of interest" description="Disordered" evidence="5">
    <location>
        <begin position="593"/>
        <end position="625"/>
    </location>
</feature>
<dbReference type="Gene3D" id="1.10.510.10">
    <property type="entry name" value="Transferase(Phosphotransferase) domain 1"/>
    <property type="match status" value="1"/>
</dbReference>
<dbReference type="InterPro" id="IPR000253">
    <property type="entry name" value="FHA_dom"/>
</dbReference>
<feature type="compositionally biased region" description="Acidic residues" evidence="5">
    <location>
        <begin position="603"/>
        <end position="614"/>
    </location>
</feature>
<dbReference type="InterPro" id="IPR017441">
    <property type="entry name" value="Protein_kinase_ATP_BS"/>
</dbReference>
<dbReference type="GO" id="GO:0004672">
    <property type="term" value="F:protein kinase activity"/>
    <property type="evidence" value="ECO:0007669"/>
    <property type="project" value="InterPro"/>
</dbReference>
<dbReference type="PROSITE" id="PS50006">
    <property type="entry name" value="FHA_DOMAIN"/>
    <property type="match status" value="1"/>
</dbReference>
<dbReference type="SMART" id="SM00220">
    <property type="entry name" value="S_TKc"/>
    <property type="match status" value="1"/>
</dbReference>
<feature type="binding site" evidence="4">
    <location>
        <position position="182"/>
    </location>
    <ligand>
        <name>ATP</name>
        <dbReference type="ChEBI" id="CHEBI:30616"/>
    </ligand>
</feature>
<keyword evidence="2 4" id="KW-0547">Nucleotide-binding</keyword>
<dbReference type="Proteomes" id="UP001166286">
    <property type="component" value="Unassembled WGS sequence"/>
</dbReference>
<dbReference type="AlphaFoldDB" id="A0AA39V5G9"/>
<evidence type="ECO:0000256" key="4">
    <source>
        <dbReference type="PROSITE-ProRule" id="PRU10141"/>
    </source>
</evidence>
<accession>A0AA39V5G9</accession>
<feature type="region of interest" description="Disordered" evidence="5">
    <location>
        <begin position="522"/>
        <end position="567"/>
    </location>
</feature>
<dbReference type="SUPFAM" id="SSF56112">
    <property type="entry name" value="Protein kinase-like (PK-like)"/>
    <property type="match status" value="1"/>
</dbReference>
<dbReference type="PANTHER" id="PTHR24347">
    <property type="entry name" value="SERINE/THREONINE-PROTEIN KINASE"/>
    <property type="match status" value="1"/>
</dbReference>
<dbReference type="Gene3D" id="3.30.200.20">
    <property type="entry name" value="Phosphorylase Kinase, domain 1"/>
    <property type="match status" value="1"/>
</dbReference>
<evidence type="ECO:0000259" key="7">
    <source>
        <dbReference type="PROSITE" id="PS50011"/>
    </source>
</evidence>
<comment type="caution">
    <text evidence="8">The sequence shown here is derived from an EMBL/GenBank/DDBJ whole genome shotgun (WGS) entry which is preliminary data.</text>
</comment>
<feature type="domain" description="FHA" evidence="6">
    <location>
        <begin position="32"/>
        <end position="90"/>
    </location>
</feature>
<dbReference type="InterPro" id="IPR000719">
    <property type="entry name" value="Prot_kinase_dom"/>
</dbReference>
<dbReference type="Gene3D" id="2.60.200.20">
    <property type="match status" value="1"/>
</dbReference>
<dbReference type="PROSITE" id="PS00108">
    <property type="entry name" value="PROTEIN_KINASE_ST"/>
    <property type="match status" value="1"/>
</dbReference>
<comment type="similarity">
    <text evidence="1">Belongs to the protein kinase superfamily. CAMK Ser/Thr protein kinase family. CHEK2 subfamily.</text>
</comment>